<evidence type="ECO:0000313" key="2">
    <source>
        <dbReference type="EMBL" id="KAF8653160.1"/>
    </source>
</evidence>
<protein>
    <submittedName>
        <fullName evidence="2">Uncharacterized protein</fullName>
    </submittedName>
</protein>
<accession>A0A835A7J3</accession>
<dbReference type="Proteomes" id="UP000636709">
    <property type="component" value="Unassembled WGS sequence"/>
</dbReference>
<dbReference type="OrthoDB" id="682567at2759"/>
<dbReference type="InterPro" id="IPR053253">
    <property type="entry name" value="Sex_diff_modulator"/>
</dbReference>
<organism evidence="2 3">
    <name type="scientific">Digitaria exilis</name>
    <dbReference type="NCBI Taxonomy" id="1010633"/>
    <lineage>
        <taxon>Eukaryota</taxon>
        <taxon>Viridiplantae</taxon>
        <taxon>Streptophyta</taxon>
        <taxon>Embryophyta</taxon>
        <taxon>Tracheophyta</taxon>
        <taxon>Spermatophyta</taxon>
        <taxon>Magnoliopsida</taxon>
        <taxon>Liliopsida</taxon>
        <taxon>Poales</taxon>
        <taxon>Poaceae</taxon>
        <taxon>PACMAD clade</taxon>
        <taxon>Panicoideae</taxon>
        <taxon>Panicodae</taxon>
        <taxon>Paniceae</taxon>
        <taxon>Anthephorinae</taxon>
        <taxon>Digitaria</taxon>
    </lineage>
</organism>
<dbReference type="AlphaFoldDB" id="A0A835A7J3"/>
<dbReference type="PANTHER" id="PTHR33087:SF40">
    <property type="entry name" value="GENOME ASSEMBLY, CHROMOSOME: II"/>
    <property type="match status" value="1"/>
</dbReference>
<keyword evidence="3" id="KW-1185">Reference proteome</keyword>
<comment type="caution">
    <text evidence="2">The sequence shown here is derived from an EMBL/GenBank/DDBJ whole genome shotgun (WGS) entry which is preliminary data.</text>
</comment>
<dbReference type="PANTHER" id="PTHR33087">
    <property type="entry name" value="OS07G0539200 PROTEIN"/>
    <property type="match status" value="1"/>
</dbReference>
<gene>
    <name evidence="2" type="ORF">HU200_062608</name>
</gene>
<sequence length="142" mass="16161">MFRARVCIEGVPDHARQAATVAQLFSAPLFIEEVNHTIEKEENKSTFNLLIWTASPSDLAIAGTLQIEEPIQFSDEYYLRVGNMELPHIRETAVKMLNYEVLIHLDRVIDFSPLPSPDRQSFDTDISGQPNDEPTVQWPVTH</sequence>
<reference evidence="2" key="1">
    <citation type="submission" date="2020-07" db="EMBL/GenBank/DDBJ databases">
        <title>Genome sequence and genetic diversity analysis of an under-domesticated orphan crop, white fonio (Digitaria exilis).</title>
        <authorList>
            <person name="Bennetzen J.L."/>
            <person name="Chen S."/>
            <person name="Ma X."/>
            <person name="Wang X."/>
            <person name="Yssel A.E.J."/>
            <person name="Chaluvadi S.R."/>
            <person name="Johnson M."/>
            <person name="Gangashetty P."/>
            <person name="Hamidou F."/>
            <person name="Sanogo M.D."/>
            <person name="Zwaenepoel A."/>
            <person name="Wallace J."/>
            <person name="Van De Peer Y."/>
            <person name="Van Deynze A."/>
        </authorList>
    </citation>
    <scope>NUCLEOTIDE SEQUENCE</scope>
    <source>
        <tissue evidence="2">Leaves</tissue>
    </source>
</reference>
<evidence type="ECO:0000256" key="1">
    <source>
        <dbReference type="SAM" id="MobiDB-lite"/>
    </source>
</evidence>
<dbReference type="EMBL" id="JACEFO010002629">
    <property type="protein sequence ID" value="KAF8653160.1"/>
    <property type="molecule type" value="Genomic_DNA"/>
</dbReference>
<name>A0A835A7J3_9POAL</name>
<evidence type="ECO:0000313" key="3">
    <source>
        <dbReference type="Proteomes" id="UP000636709"/>
    </source>
</evidence>
<feature type="compositionally biased region" description="Polar residues" evidence="1">
    <location>
        <begin position="123"/>
        <end position="142"/>
    </location>
</feature>
<feature type="region of interest" description="Disordered" evidence="1">
    <location>
        <begin position="119"/>
        <end position="142"/>
    </location>
</feature>
<proteinExistence type="predicted"/>